<dbReference type="Pfam" id="PF25862">
    <property type="entry name" value="PglZ_1st"/>
    <property type="match status" value="1"/>
</dbReference>
<feature type="region of interest" description="Disordered" evidence="1">
    <location>
        <begin position="800"/>
        <end position="829"/>
    </location>
</feature>
<dbReference type="AlphaFoldDB" id="A0A143BZ75"/>
<feature type="domain" description="Alkaline phosphatase-like protein PglZ C-terminal" evidence="4">
    <location>
        <begin position="861"/>
        <end position="962"/>
    </location>
</feature>
<evidence type="ECO:0000259" key="2">
    <source>
        <dbReference type="Pfam" id="PF25861"/>
    </source>
</evidence>
<accession>A0A143BZ75</accession>
<dbReference type="InterPro" id="IPR058880">
    <property type="entry name" value="PglZ_N"/>
</dbReference>
<dbReference type="Pfam" id="PF08665">
    <property type="entry name" value="PglZ"/>
    <property type="match status" value="1"/>
</dbReference>
<evidence type="ECO:0000259" key="4">
    <source>
        <dbReference type="Pfam" id="PF25863"/>
    </source>
</evidence>
<sequence>MSTAAVTTTSAVRLNAATITQYLASQPGLGPGKRRVVLLRAAPSWDGPDELPWGEQRRAKVAAAPSPLGVYELLLAHQKLSATGPDVLVVLTDREEAELGPDLLAKVHRQRVNAVDTWDVVREAFGASRSDHRLFEENWAAEALLDAAPPHGGWPKLAGGVLSRREALTSLALRRLGIGRYDPDAEISRATAGGGDELDIQTLLRWSLVPGGPERLLALRAPERAGLVQFLGEEEQAGRAGQALLALVTAEHGPDAVAFGLVCAALWGHADAAADAEDYRARGRAERWFGEEPPAEGEHLDALTAAFGRSCEEFVSALLLTGRSDSDESAAKARRLTGSVLDRAAALARQFGAERAAGTSPVLAPGLEARFTAAGEALSSGVPERITPAVKALSEHRLARDPDNSVRIERVRMARRLAHWLGTDPPVEADTVADAIARHVTETGWVDLALQHIESGGDPDPALRSAYDALCSSARDRRREIDRQFAQVLAVRTATDRGPGSMLTVETFLPEVVAPVVKAKERRVLLLVLDGMSAAIAAELGDQLRDHWAEYDPLPGAKDAPRRRAMAAALPTVTAVSRTSLFAARLMKGTQTDEKKLFPAHRFWGGEDVAVFHKNDLRTESSGEPFGPKLHDALIGDRTHVAVVLNTVDDRLASEQKLGDGAWRLSDIGGLRALLRSAADQGRAVIVTSDHGHVIDRRAARIDAQDVRSARHRAPGGPLAEHEIVLRGPRVLDPEPGSEIVALWDAETRYTSRKAGYHGGASLAEFAIPVLAFLPFGAKPPSGWRELGSQQPTWWSLTQQGEEQPPRAHAAAVSAPVGKKPPKRNKNEAELAKSHEALFDVALVPSTSEDGTLLSATPVSPVDALVDTLLESEVFTAQVQLLARKPDLARVEKAVHALLDSGGTLPMTALAQRVGLPASRPADGFAAVLRQLLNHDGVQVLETLPDGRTLRLHIGLLRDQFELS</sequence>
<dbReference type="InterPro" id="IPR047992">
    <property type="entry name" value="BREX_PglZ"/>
</dbReference>
<reference evidence="6" key="1">
    <citation type="submission" date="2016-04" db="EMBL/GenBank/DDBJ databases">
        <authorList>
            <person name="Zhang B."/>
        </authorList>
    </citation>
    <scope>NUCLEOTIDE SEQUENCE [LARGE SCALE GENOMIC DNA]</scope>
    <source>
        <strain evidence="6">S10</strain>
    </source>
</reference>
<protein>
    <submittedName>
        <fullName evidence="5">Phage resistance protein</fullName>
    </submittedName>
</protein>
<gene>
    <name evidence="5" type="ORF">A4E84_11865</name>
</gene>
<dbReference type="Pfam" id="PF25863">
    <property type="entry name" value="PglZ_C"/>
    <property type="match status" value="1"/>
</dbReference>
<keyword evidence="6" id="KW-1185">Reference proteome</keyword>
<evidence type="ECO:0000313" key="5">
    <source>
        <dbReference type="EMBL" id="AMW10149.1"/>
    </source>
</evidence>
<name>A0A143BZ75_9ACTN</name>
<proteinExistence type="predicted"/>
<dbReference type="InterPro" id="IPR058882">
    <property type="entry name" value="PglZ_C"/>
</dbReference>
<dbReference type="STRING" id="1783515.A4E84_11865"/>
<dbReference type="EMBL" id="CP015098">
    <property type="protein sequence ID" value="AMW10149.1"/>
    <property type="molecule type" value="Genomic_DNA"/>
</dbReference>
<evidence type="ECO:0000259" key="3">
    <source>
        <dbReference type="Pfam" id="PF25862"/>
    </source>
</evidence>
<dbReference type="KEGG" id="stsi:A4E84_11865"/>
<organism evidence="5 6">
    <name type="scientific">Streptomyces qaidamensis</name>
    <dbReference type="NCBI Taxonomy" id="1783515"/>
    <lineage>
        <taxon>Bacteria</taxon>
        <taxon>Bacillati</taxon>
        <taxon>Actinomycetota</taxon>
        <taxon>Actinomycetes</taxon>
        <taxon>Kitasatosporales</taxon>
        <taxon>Streptomycetaceae</taxon>
        <taxon>Streptomyces</taxon>
        <taxon>Streptomyces aurantiacus group</taxon>
    </lineage>
</organism>
<dbReference type="InterPro" id="IPR017850">
    <property type="entry name" value="Alkaline_phosphatase_core_sf"/>
</dbReference>
<feature type="domain" description="Alkaline phosphatase-like protein PglZ N-terminal" evidence="3">
    <location>
        <begin position="18"/>
        <end position="116"/>
    </location>
</feature>
<feature type="domain" description="Alkaline phosphatase-like protein PglZ second" evidence="2">
    <location>
        <begin position="199"/>
        <end position="362"/>
    </location>
</feature>
<dbReference type="RefSeq" id="WP_062926534.1">
    <property type="nucleotide sequence ID" value="NZ_CP015098.1"/>
</dbReference>
<dbReference type="Proteomes" id="UP000076096">
    <property type="component" value="Chromosome"/>
</dbReference>
<dbReference type="SUPFAM" id="SSF53649">
    <property type="entry name" value="Alkaline phosphatase-like"/>
    <property type="match status" value="1"/>
</dbReference>
<evidence type="ECO:0000313" key="6">
    <source>
        <dbReference type="Proteomes" id="UP000076096"/>
    </source>
</evidence>
<dbReference type="Pfam" id="PF25861">
    <property type="entry name" value="PglZ_2nd"/>
    <property type="match status" value="1"/>
</dbReference>
<dbReference type="InterPro" id="IPR058881">
    <property type="entry name" value="PglZ_2nd"/>
</dbReference>
<dbReference type="NCBIfam" id="NF033446">
    <property type="entry name" value="BREX_PglZ_2"/>
    <property type="match status" value="1"/>
</dbReference>
<evidence type="ECO:0000256" key="1">
    <source>
        <dbReference type="SAM" id="MobiDB-lite"/>
    </source>
</evidence>